<proteinExistence type="predicted"/>
<keyword evidence="2" id="KW-1185">Reference proteome</keyword>
<sequence length="67" mass="7653">MIKDEIYSATDVQWLIADSCSAVCIYTYRWEGYYEGNFKSGSGRATNVFVKNTAGCWKLIHEHLSSH</sequence>
<evidence type="ECO:0000313" key="2">
    <source>
        <dbReference type="Proteomes" id="UP000275368"/>
    </source>
</evidence>
<protein>
    <submittedName>
        <fullName evidence="1">Uncharacterized protein</fullName>
    </submittedName>
</protein>
<reference evidence="1 2" key="1">
    <citation type="submission" date="2018-11" db="EMBL/GenBank/DDBJ databases">
        <title>Complete genome sequence of Paenibacillus baekrokdamisoli strain KCTC 33723.</title>
        <authorList>
            <person name="Kang S.W."/>
            <person name="Lee K.C."/>
            <person name="Kim K.K."/>
            <person name="Kim J.S."/>
            <person name="Kim D.S."/>
            <person name="Ko S.H."/>
            <person name="Yang S.H."/>
            <person name="Lee J.S."/>
        </authorList>
    </citation>
    <scope>NUCLEOTIDE SEQUENCE [LARGE SCALE GENOMIC DNA]</scope>
    <source>
        <strain evidence="1 2">KCTC 33723</strain>
    </source>
</reference>
<accession>A0A3G9INH6</accession>
<dbReference type="SUPFAM" id="SSF54427">
    <property type="entry name" value="NTF2-like"/>
    <property type="match status" value="1"/>
</dbReference>
<evidence type="ECO:0000313" key="1">
    <source>
        <dbReference type="EMBL" id="BBH20400.1"/>
    </source>
</evidence>
<dbReference type="Gene3D" id="3.10.450.50">
    <property type="match status" value="1"/>
</dbReference>
<dbReference type="EMBL" id="AP019308">
    <property type="protein sequence ID" value="BBH20400.1"/>
    <property type="molecule type" value="Genomic_DNA"/>
</dbReference>
<dbReference type="Proteomes" id="UP000275368">
    <property type="component" value="Chromosome"/>
</dbReference>
<gene>
    <name evidence="1" type="ORF">Back11_17450</name>
</gene>
<dbReference type="AlphaFoldDB" id="A0A3G9INH6"/>
<dbReference type="InterPro" id="IPR032710">
    <property type="entry name" value="NTF2-like_dom_sf"/>
</dbReference>
<dbReference type="KEGG" id="pbk:Back11_17450"/>
<organism evidence="1 2">
    <name type="scientific">Paenibacillus baekrokdamisoli</name>
    <dbReference type="NCBI Taxonomy" id="1712516"/>
    <lineage>
        <taxon>Bacteria</taxon>
        <taxon>Bacillati</taxon>
        <taxon>Bacillota</taxon>
        <taxon>Bacilli</taxon>
        <taxon>Bacillales</taxon>
        <taxon>Paenibacillaceae</taxon>
        <taxon>Paenibacillus</taxon>
    </lineage>
</organism>
<name>A0A3G9INH6_9BACL</name>